<keyword evidence="2" id="KW-1185">Reference proteome</keyword>
<comment type="caution">
    <text evidence="1">The sequence shown here is derived from an EMBL/GenBank/DDBJ whole genome shotgun (WGS) entry which is preliminary data.</text>
</comment>
<organism evidence="1 2">
    <name type="scientific">Paractinoplanes ferrugineus</name>
    <dbReference type="NCBI Taxonomy" id="113564"/>
    <lineage>
        <taxon>Bacteria</taxon>
        <taxon>Bacillati</taxon>
        <taxon>Actinomycetota</taxon>
        <taxon>Actinomycetes</taxon>
        <taxon>Micromonosporales</taxon>
        <taxon>Micromonosporaceae</taxon>
        <taxon>Paractinoplanes</taxon>
    </lineage>
</organism>
<sequence length="106" mass="11669">MQRVRVGHSSRQTEYALDVYVSAAPRWEVAIKQAIGKLEPEDLPERVRDSGFRHLDITSAHGIAAARLPQIGFVREFGRQMFATFGATLPAPIAAMFARTGTTRGS</sequence>
<gene>
    <name evidence="1" type="ORF">Afe05nite_15670</name>
</gene>
<dbReference type="EMBL" id="BOMM01000012">
    <property type="protein sequence ID" value="GIE09727.1"/>
    <property type="molecule type" value="Genomic_DNA"/>
</dbReference>
<proteinExistence type="predicted"/>
<evidence type="ECO:0000313" key="1">
    <source>
        <dbReference type="EMBL" id="GIE09727.1"/>
    </source>
</evidence>
<dbReference type="AlphaFoldDB" id="A0A919IXR1"/>
<dbReference type="Proteomes" id="UP000598174">
    <property type="component" value="Unassembled WGS sequence"/>
</dbReference>
<protein>
    <submittedName>
        <fullName evidence="1">Uncharacterized protein</fullName>
    </submittedName>
</protein>
<name>A0A919IXR1_9ACTN</name>
<accession>A0A919IXR1</accession>
<evidence type="ECO:0000313" key="2">
    <source>
        <dbReference type="Proteomes" id="UP000598174"/>
    </source>
</evidence>
<reference evidence="1" key="1">
    <citation type="submission" date="2021-01" db="EMBL/GenBank/DDBJ databases">
        <title>Whole genome shotgun sequence of Actinoplanes ferrugineus NBRC 15555.</title>
        <authorList>
            <person name="Komaki H."/>
            <person name="Tamura T."/>
        </authorList>
    </citation>
    <scope>NUCLEOTIDE SEQUENCE</scope>
    <source>
        <strain evidence="1">NBRC 15555</strain>
    </source>
</reference>